<name>A0A835KQP2_9POAL</name>
<dbReference type="EMBL" id="JACEFO010000524">
    <property type="protein sequence ID" value="KAF8765943.1"/>
    <property type="molecule type" value="Genomic_DNA"/>
</dbReference>
<reference evidence="3" key="1">
    <citation type="submission" date="2020-07" db="EMBL/GenBank/DDBJ databases">
        <title>Genome sequence and genetic diversity analysis of an under-domesticated orphan crop, white fonio (Digitaria exilis).</title>
        <authorList>
            <person name="Bennetzen J.L."/>
            <person name="Chen S."/>
            <person name="Ma X."/>
            <person name="Wang X."/>
            <person name="Yssel A.E.J."/>
            <person name="Chaluvadi S.R."/>
            <person name="Johnson M."/>
            <person name="Gangashetty P."/>
            <person name="Hamidou F."/>
            <person name="Sanogo M.D."/>
            <person name="Zwaenepoel A."/>
            <person name="Wallace J."/>
            <person name="Van De Peer Y."/>
            <person name="Van Deynze A."/>
        </authorList>
    </citation>
    <scope>NUCLEOTIDE SEQUENCE</scope>
    <source>
        <tissue evidence="3">Leaves</tissue>
    </source>
</reference>
<dbReference type="AlphaFoldDB" id="A0A835KQP2"/>
<organism evidence="3 4">
    <name type="scientific">Digitaria exilis</name>
    <dbReference type="NCBI Taxonomy" id="1010633"/>
    <lineage>
        <taxon>Eukaryota</taxon>
        <taxon>Viridiplantae</taxon>
        <taxon>Streptophyta</taxon>
        <taxon>Embryophyta</taxon>
        <taxon>Tracheophyta</taxon>
        <taxon>Spermatophyta</taxon>
        <taxon>Magnoliopsida</taxon>
        <taxon>Liliopsida</taxon>
        <taxon>Poales</taxon>
        <taxon>Poaceae</taxon>
        <taxon>PACMAD clade</taxon>
        <taxon>Panicoideae</taxon>
        <taxon>Panicodae</taxon>
        <taxon>Paniceae</taxon>
        <taxon>Anthephorinae</taxon>
        <taxon>Digitaria</taxon>
    </lineage>
</organism>
<evidence type="ECO:0000256" key="1">
    <source>
        <dbReference type="SAM" id="MobiDB-lite"/>
    </source>
</evidence>
<keyword evidence="2" id="KW-0812">Transmembrane</keyword>
<keyword evidence="2" id="KW-1133">Transmembrane helix</keyword>
<proteinExistence type="predicted"/>
<sequence length="644" mass="71902">MPAAIRIKKKKLDLAKSQPGMTSVRCQLIMEAQTTIPRQVIFRFNNHWVRMPGHDQLGLKLVRCLKRWRADLGLPDIRDVERFLQIVSPRPDVEECSWQVRVQIIDRTRPRYRSYWLHDVLAGKILFIFYLATVSVRAIPRGQRLAAPARLRRSPHAGVGRLGGFHVTPDDEAAFDVPLGSSAACCSFDGHGRGRCATGDCGVLRCGGRPPWEETTPLRIRQPPFFPFLPEAVLGEIGRQPAKADALPPVAGSVMPDLPSYFTSNSLDSVQAASLVAPFTMEELVFRGIGNGEAMTPFSSSTFYSAQMERRPLDLMLQYQDANTSFGFCTIIAYPLLPFCAIATSLSQHCAPSAVPMGIKTTSCCAALGLDALPGGYTHAPRHRKKISPPDSRSTVVKTWSTKLRFPGGGPLISPTTDRARLFLFRDGLRGLCALARSLPKLPRRATRPRNRRRIRLGSSLSRDQPCAIVFFALTSSLHACLLRLDLFSLACDFNLFELAPRLSSSFWPLHSPFVLGFEFIVFRPSNYWDETQKAAALKIAKIDFTYAQRNRCDVNWPNRLNRPWIEMGVKYGDRVKPSKPQKRMKPAVDPSLLDSPEAEAEAGKEEEAWSFSRSAICSLETNLLAEDAKLRSISEGINQFLEF</sequence>
<accession>A0A835KQP2</accession>
<protein>
    <submittedName>
        <fullName evidence="3">Uncharacterized protein</fullName>
    </submittedName>
</protein>
<dbReference type="SUPFAM" id="SSF49870">
    <property type="entry name" value="Osmotin, thaumatin-like protein"/>
    <property type="match status" value="1"/>
</dbReference>
<dbReference type="Proteomes" id="UP000636709">
    <property type="component" value="Unassembled WGS sequence"/>
</dbReference>
<dbReference type="InterPro" id="IPR037176">
    <property type="entry name" value="Osmotin/thaumatin-like_sf"/>
</dbReference>
<evidence type="ECO:0000313" key="3">
    <source>
        <dbReference type="EMBL" id="KAF8765943.1"/>
    </source>
</evidence>
<comment type="caution">
    <text evidence="3">The sequence shown here is derived from an EMBL/GenBank/DDBJ whole genome shotgun (WGS) entry which is preliminary data.</text>
</comment>
<evidence type="ECO:0000256" key="2">
    <source>
        <dbReference type="SAM" id="Phobius"/>
    </source>
</evidence>
<feature type="transmembrane region" description="Helical" evidence="2">
    <location>
        <begin position="115"/>
        <end position="136"/>
    </location>
</feature>
<keyword evidence="4" id="KW-1185">Reference proteome</keyword>
<evidence type="ECO:0000313" key="4">
    <source>
        <dbReference type="Proteomes" id="UP000636709"/>
    </source>
</evidence>
<feature type="region of interest" description="Disordered" evidence="1">
    <location>
        <begin position="576"/>
        <end position="600"/>
    </location>
</feature>
<gene>
    <name evidence="3" type="ORF">HU200_007980</name>
</gene>
<keyword evidence="2" id="KW-0472">Membrane</keyword>